<dbReference type="EMBL" id="JAKOGI010000186">
    <property type="protein sequence ID" value="KAJ8440618.1"/>
    <property type="molecule type" value="Genomic_DNA"/>
</dbReference>
<dbReference type="AlphaFoldDB" id="A0A9Q1KC49"/>
<evidence type="ECO:0000256" key="1">
    <source>
        <dbReference type="ARBA" id="ARBA00004370"/>
    </source>
</evidence>
<keyword evidence="4" id="KW-0813">Transport</keyword>
<keyword evidence="8" id="KW-0066">ATP synthesis</keyword>
<dbReference type="Proteomes" id="UP001153076">
    <property type="component" value="Unassembled WGS sequence"/>
</dbReference>
<dbReference type="GO" id="GO:0016020">
    <property type="term" value="C:membrane"/>
    <property type="evidence" value="ECO:0007669"/>
    <property type="project" value="UniProtKB-SubCell"/>
</dbReference>
<keyword evidence="7" id="KW-0472">Membrane</keyword>
<gene>
    <name evidence="10" type="ORF">Cgig2_031035</name>
</gene>
<comment type="caution">
    <text evidence="10">The sequence shown here is derived from an EMBL/GenBank/DDBJ whole genome shotgun (WGS) entry which is preliminary data.</text>
</comment>
<proteinExistence type="inferred from homology"/>
<evidence type="ECO:0000256" key="3">
    <source>
        <dbReference type="ARBA" id="ARBA00011648"/>
    </source>
</evidence>
<evidence type="ECO:0000313" key="10">
    <source>
        <dbReference type="EMBL" id="KAJ8440618.1"/>
    </source>
</evidence>
<keyword evidence="11" id="KW-1185">Reference proteome</keyword>
<comment type="similarity">
    <text evidence="2">Belongs to the ATPase delta chain family.</text>
</comment>
<evidence type="ECO:0000256" key="7">
    <source>
        <dbReference type="ARBA" id="ARBA00023136"/>
    </source>
</evidence>
<name>A0A9Q1KC49_9CARY</name>
<comment type="subcellular location">
    <subcellularLocation>
        <location evidence="1">Membrane</location>
    </subcellularLocation>
</comment>
<dbReference type="InterPro" id="IPR026015">
    <property type="entry name" value="ATP_synth_OSCP/delta_N_sf"/>
</dbReference>
<sequence>MDTLSTTSVTNFQVPKTFSPIAQNHRTISPVRHHLSTTAGKSSISTTAGKSSSAATFQQKDNFTPLYSTYSKRVPPYSPPRTLPFRAPRATAHRRAASGYAAALVDVAQCNGVVFEVERDVRRLLKVLRDGHVEEFMRDEMVEEREKGEVVKEVVEKGRFQGHLVGLVKMVIEKGRKWELIQDMMI</sequence>
<feature type="region of interest" description="Disordered" evidence="9">
    <location>
        <begin position="23"/>
        <end position="55"/>
    </location>
</feature>
<feature type="compositionally biased region" description="Low complexity" evidence="9">
    <location>
        <begin position="40"/>
        <end position="55"/>
    </location>
</feature>
<comment type="subunit">
    <text evidence="3">F-type ATPases have 2 components, CF(1) - the catalytic core - and CF(0) - the membrane proton channel. CF(1) has five subunits: alpha(3), beta(3), gamma(1), delta(1), epsilon(1). CF(0) has three main subunits: a, b and c.</text>
</comment>
<dbReference type="PANTHER" id="PTHR11910">
    <property type="entry name" value="ATP SYNTHASE DELTA CHAIN"/>
    <property type="match status" value="1"/>
</dbReference>
<keyword evidence="6" id="KW-0406">Ion transport</keyword>
<dbReference type="SUPFAM" id="SSF47928">
    <property type="entry name" value="N-terminal domain of the delta subunit of the F1F0-ATP synthase"/>
    <property type="match status" value="1"/>
</dbReference>
<keyword evidence="5" id="KW-0375">Hydrogen ion transport</keyword>
<evidence type="ECO:0000313" key="11">
    <source>
        <dbReference type="Proteomes" id="UP001153076"/>
    </source>
</evidence>
<dbReference type="OrthoDB" id="1262810at2759"/>
<evidence type="ECO:0000256" key="4">
    <source>
        <dbReference type="ARBA" id="ARBA00022448"/>
    </source>
</evidence>
<evidence type="ECO:0000256" key="5">
    <source>
        <dbReference type="ARBA" id="ARBA00022781"/>
    </source>
</evidence>
<dbReference type="Gene3D" id="1.10.520.20">
    <property type="entry name" value="N-terminal domain of the delta subunit of the F1F0-ATP synthase"/>
    <property type="match status" value="1"/>
</dbReference>
<accession>A0A9Q1KC49</accession>
<organism evidence="10 11">
    <name type="scientific">Carnegiea gigantea</name>
    <dbReference type="NCBI Taxonomy" id="171969"/>
    <lineage>
        <taxon>Eukaryota</taxon>
        <taxon>Viridiplantae</taxon>
        <taxon>Streptophyta</taxon>
        <taxon>Embryophyta</taxon>
        <taxon>Tracheophyta</taxon>
        <taxon>Spermatophyta</taxon>
        <taxon>Magnoliopsida</taxon>
        <taxon>eudicotyledons</taxon>
        <taxon>Gunneridae</taxon>
        <taxon>Pentapetalae</taxon>
        <taxon>Caryophyllales</taxon>
        <taxon>Cactineae</taxon>
        <taxon>Cactaceae</taxon>
        <taxon>Cactoideae</taxon>
        <taxon>Echinocereeae</taxon>
        <taxon>Carnegiea</taxon>
    </lineage>
</organism>
<evidence type="ECO:0000256" key="2">
    <source>
        <dbReference type="ARBA" id="ARBA00007046"/>
    </source>
</evidence>
<dbReference type="GO" id="GO:0046933">
    <property type="term" value="F:proton-transporting ATP synthase activity, rotational mechanism"/>
    <property type="evidence" value="ECO:0007669"/>
    <property type="project" value="InterPro"/>
</dbReference>
<dbReference type="InterPro" id="IPR000711">
    <property type="entry name" value="ATPase_OSCP/dsu"/>
</dbReference>
<evidence type="ECO:0000256" key="9">
    <source>
        <dbReference type="SAM" id="MobiDB-lite"/>
    </source>
</evidence>
<reference evidence="10" key="1">
    <citation type="submission" date="2022-04" db="EMBL/GenBank/DDBJ databases">
        <title>Carnegiea gigantea Genome sequencing and assembly v2.</title>
        <authorList>
            <person name="Copetti D."/>
            <person name="Sanderson M.J."/>
            <person name="Burquez A."/>
            <person name="Wojciechowski M.F."/>
        </authorList>
    </citation>
    <scope>NUCLEOTIDE SEQUENCE</scope>
    <source>
        <strain evidence="10">SGP5-SGP5p</strain>
        <tissue evidence="10">Aerial part</tissue>
    </source>
</reference>
<evidence type="ECO:0000256" key="8">
    <source>
        <dbReference type="ARBA" id="ARBA00023310"/>
    </source>
</evidence>
<dbReference type="Pfam" id="PF00213">
    <property type="entry name" value="OSCP"/>
    <property type="match status" value="1"/>
</dbReference>
<evidence type="ECO:0000256" key="6">
    <source>
        <dbReference type="ARBA" id="ARBA00023065"/>
    </source>
</evidence>
<protein>
    <submittedName>
        <fullName evidence="10">Uncharacterized protein</fullName>
    </submittedName>
</protein>